<evidence type="ECO:0000256" key="12">
    <source>
        <dbReference type="ARBA" id="ARBA00023065"/>
    </source>
</evidence>
<accession>A0A645DTX5</accession>
<feature type="domain" description="FMN-binding" evidence="17">
    <location>
        <begin position="99"/>
        <end position="189"/>
    </location>
</feature>
<comment type="caution">
    <text evidence="18">The sequence shown here is derived from an EMBL/GenBank/DDBJ whole genome shotgun (WGS) entry which is preliminary data.</text>
</comment>
<evidence type="ECO:0000256" key="11">
    <source>
        <dbReference type="ARBA" id="ARBA00023053"/>
    </source>
</evidence>
<dbReference type="InterPro" id="IPR007329">
    <property type="entry name" value="FMN-bd"/>
</dbReference>
<evidence type="ECO:0000256" key="8">
    <source>
        <dbReference type="ARBA" id="ARBA00022967"/>
    </source>
</evidence>
<feature type="transmembrane region" description="Helical" evidence="16">
    <location>
        <begin position="6"/>
        <end position="27"/>
    </location>
</feature>
<evidence type="ECO:0000256" key="1">
    <source>
        <dbReference type="ARBA" id="ARBA00022448"/>
    </source>
</evidence>
<dbReference type="SMART" id="SM00900">
    <property type="entry name" value="FMN_bind"/>
    <property type="match status" value="1"/>
</dbReference>
<evidence type="ECO:0000259" key="17">
    <source>
        <dbReference type="SMART" id="SM00900"/>
    </source>
</evidence>
<evidence type="ECO:0000256" key="7">
    <source>
        <dbReference type="ARBA" id="ARBA00022692"/>
    </source>
</evidence>
<keyword evidence="2" id="KW-1003">Cell membrane</keyword>
<dbReference type="EMBL" id="VSSQ01039511">
    <property type="protein sequence ID" value="MPM92588.1"/>
    <property type="molecule type" value="Genomic_DNA"/>
</dbReference>
<evidence type="ECO:0000256" key="3">
    <source>
        <dbReference type="ARBA" id="ARBA00022519"/>
    </source>
</evidence>
<evidence type="ECO:0000256" key="2">
    <source>
        <dbReference type="ARBA" id="ARBA00022475"/>
    </source>
</evidence>
<keyword evidence="10" id="KW-0520">NAD</keyword>
<keyword evidence="4" id="KW-0597">Phosphoprotein</keyword>
<keyword evidence="1" id="KW-0813">Transport</keyword>
<dbReference type="GO" id="GO:0006814">
    <property type="term" value="P:sodium ion transport"/>
    <property type="evidence" value="ECO:0007669"/>
    <property type="project" value="UniProtKB-KW"/>
</dbReference>
<sequence length="196" mass="21321">MKRGHIYTLGFMVVLTGILVFALAFAYEGFKPAINGNEQLRERRAVLDSLGLDQGLSDGEVNATFESLIKPGDVNGNEAYEYMQDGEVKGYALPFTGAGLWGSISGYLGVNADMTRTTGIVFTSQNETPGLGGRIDEAQYKEQFRGLPVDADRPIEYGDHSDYRVDAITGATQTSSAVLRMVNRMMQDVIFAGEAD</sequence>
<keyword evidence="12" id="KW-0406">Ion transport</keyword>
<evidence type="ECO:0000256" key="6">
    <source>
        <dbReference type="ARBA" id="ARBA00022643"/>
    </source>
</evidence>
<dbReference type="GO" id="GO:0016655">
    <property type="term" value="F:oxidoreductase activity, acting on NAD(P)H, quinone or similar compound as acceptor"/>
    <property type="evidence" value="ECO:0007669"/>
    <property type="project" value="InterPro"/>
</dbReference>
<evidence type="ECO:0000256" key="16">
    <source>
        <dbReference type="SAM" id="Phobius"/>
    </source>
</evidence>
<keyword evidence="3" id="KW-0997">Cell inner membrane</keyword>
<dbReference type="PANTHER" id="PTHR37838:SF1">
    <property type="entry name" value="NA(+)-TRANSLOCATING NADH-QUINONE REDUCTASE SUBUNIT C"/>
    <property type="match status" value="1"/>
</dbReference>
<keyword evidence="7 16" id="KW-0812">Transmembrane</keyword>
<gene>
    <name evidence="18" type="primary">nqrC_11</name>
    <name evidence="18" type="ORF">SDC9_139723</name>
</gene>
<keyword evidence="5" id="KW-0285">Flavoprotein</keyword>
<evidence type="ECO:0000256" key="9">
    <source>
        <dbReference type="ARBA" id="ARBA00022989"/>
    </source>
</evidence>
<keyword evidence="11" id="KW-0915">Sodium</keyword>
<dbReference type="AlphaFoldDB" id="A0A645DTX5"/>
<keyword evidence="15" id="KW-0739">Sodium transport</keyword>
<keyword evidence="13" id="KW-0830">Ubiquinone</keyword>
<organism evidence="18">
    <name type="scientific">bioreactor metagenome</name>
    <dbReference type="NCBI Taxonomy" id="1076179"/>
    <lineage>
        <taxon>unclassified sequences</taxon>
        <taxon>metagenomes</taxon>
        <taxon>ecological metagenomes</taxon>
    </lineage>
</organism>
<evidence type="ECO:0000256" key="5">
    <source>
        <dbReference type="ARBA" id="ARBA00022630"/>
    </source>
</evidence>
<dbReference type="GO" id="GO:0016020">
    <property type="term" value="C:membrane"/>
    <property type="evidence" value="ECO:0007669"/>
    <property type="project" value="InterPro"/>
</dbReference>
<keyword evidence="8" id="KW-1278">Translocase</keyword>
<name>A0A645DTX5_9ZZZZ</name>
<reference evidence="18" key="1">
    <citation type="submission" date="2019-08" db="EMBL/GenBank/DDBJ databases">
        <authorList>
            <person name="Kucharzyk K."/>
            <person name="Murdoch R.W."/>
            <person name="Higgins S."/>
            <person name="Loffler F."/>
        </authorList>
    </citation>
    <scope>NUCLEOTIDE SEQUENCE</scope>
</reference>
<evidence type="ECO:0000256" key="15">
    <source>
        <dbReference type="ARBA" id="ARBA00023201"/>
    </source>
</evidence>
<keyword evidence="14 16" id="KW-0472">Membrane</keyword>
<evidence type="ECO:0000256" key="10">
    <source>
        <dbReference type="ARBA" id="ARBA00023027"/>
    </source>
</evidence>
<dbReference type="PANTHER" id="PTHR37838">
    <property type="entry name" value="NA(+)-TRANSLOCATING NADH-QUINONE REDUCTASE SUBUNIT C"/>
    <property type="match status" value="1"/>
</dbReference>
<evidence type="ECO:0000256" key="14">
    <source>
        <dbReference type="ARBA" id="ARBA00023136"/>
    </source>
</evidence>
<keyword evidence="9 16" id="KW-1133">Transmembrane helix</keyword>
<evidence type="ECO:0000256" key="4">
    <source>
        <dbReference type="ARBA" id="ARBA00022553"/>
    </source>
</evidence>
<evidence type="ECO:0000313" key="18">
    <source>
        <dbReference type="EMBL" id="MPM92588.1"/>
    </source>
</evidence>
<keyword evidence="6" id="KW-0288">FMN</keyword>
<evidence type="ECO:0000256" key="13">
    <source>
        <dbReference type="ARBA" id="ARBA00023075"/>
    </source>
</evidence>
<proteinExistence type="predicted"/>
<dbReference type="InterPro" id="IPR010204">
    <property type="entry name" value="NqrC"/>
</dbReference>
<protein>
    <submittedName>
        <fullName evidence="18">Na(+)-translocating NADH-quinone reductase subunit C</fullName>
    </submittedName>
</protein>
<dbReference type="Pfam" id="PF04205">
    <property type="entry name" value="FMN_bind"/>
    <property type="match status" value="1"/>
</dbReference>
<dbReference type="GO" id="GO:0010181">
    <property type="term" value="F:FMN binding"/>
    <property type="evidence" value="ECO:0007669"/>
    <property type="project" value="InterPro"/>
</dbReference>